<keyword evidence="1" id="KW-0812">Transmembrane</keyword>
<organism evidence="2">
    <name type="scientific">Tanacetum cinerariifolium</name>
    <name type="common">Dalmatian daisy</name>
    <name type="synonym">Chrysanthemum cinerariifolium</name>
    <dbReference type="NCBI Taxonomy" id="118510"/>
    <lineage>
        <taxon>Eukaryota</taxon>
        <taxon>Viridiplantae</taxon>
        <taxon>Streptophyta</taxon>
        <taxon>Embryophyta</taxon>
        <taxon>Tracheophyta</taxon>
        <taxon>Spermatophyta</taxon>
        <taxon>Magnoliopsida</taxon>
        <taxon>eudicotyledons</taxon>
        <taxon>Gunneridae</taxon>
        <taxon>Pentapetalae</taxon>
        <taxon>asterids</taxon>
        <taxon>campanulids</taxon>
        <taxon>Asterales</taxon>
        <taxon>Asteraceae</taxon>
        <taxon>Asteroideae</taxon>
        <taxon>Anthemideae</taxon>
        <taxon>Anthemidinae</taxon>
        <taxon>Tanacetum</taxon>
    </lineage>
</organism>
<comment type="caution">
    <text evidence="2">The sequence shown here is derived from an EMBL/GenBank/DDBJ whole genome shotgun (WGS) entry which is preliminary data.</text>
</comment>
<gene>
    <name evidence="2" type="ORF">Tci_058941</name>
</gene>
<name>A0A6L2NL64_TANCI</name>
<dbReference type="EMBL" id="BKCJ010009438">
    <property type="protein sequence ID" value="GEU86963.1"/>
    <property type="molecule type" value="Genomic_DNA"/>
</dbReference>
<protein>
    <submittedName>
        <fullName evidence="2">Uncharacterized protein</fullName>
    </submittedName>
</protein>
<keyword evidence="1" id="KW-1133">Transmembrane helix</keyword>
<sequence>MQWKKNDVKARTTLLLSFLDEHQLRFKEKISHCQEDRTAINVKKKLPVKGGSYANAIFLAMAYLFFWQWQLSSLAVGSSSGSGNSITCSGNALCILFPTKESLNVRLDESLLPKSSSLVDDDIIESQIIEN</sequence>
<accession>A0A6L2NL64</accession>
<dbReference type="AlphaFoldDB" id="A0A6L2NL64"/>
<proteinExistence type="predicted"/>
<evidence type="ECO:0000313" key="2">
    <source>
        <dbReference type="EMBL" id="GEU86963.1"/>
    </source>
</evidence>
<reference evidence="2" key="1">
    <citation type="journal article" date="2019" name="Sci. Rep.">
        <title>Draft genome of Tanacetum cinerariifolium, the natural source of mosquito coil.</title>
        <authorList>
            <person name="Yamashiro T."/>
            <person name="Shiraishi A."/>
            <person name="Satake H."/>
            <person name="Nakayama K."/>
        </authorList>
    </citation>
    <scope>NUCLEOTIDE SEQUENCE</scope>
</reference>
<keyword evidence="1" id="KW-0472">Membrane</keyword>
<feature type="transmembrane region" description="Helical" evidence="1">
    <location>
        <begin position="52"/>
        <end position="69"/>
    </location>
</feature>
<evidence type="ECO:0000256" key="1">
    <source>
        <dbReference type="SAM" id="Phobius"/>
    </source>
</evidence>